<feature type="domain" description="Knr4/Smi1-like" evidence="1">
    <location>
        <begin position="26"/>
        <end position="156"/>
    </location>
</feature>
<evidence type="ECO:0000259" key="1">
    <source>
        <dbReference type="SMART" id="SM00860"/>
    </source>
</evidence>
<dbReference type="SUPFAM" id="SSF160631">
    <property type="entry name" value="SMI1/KNR4-like"/>
    <property type="match status" value="1"/>
</dbReference>
<dbReference type="InterPro" id="IPR051873">
    <property type="entry name" value="KNR4/SMI1_regulator"/>
</dbReference>
<dbReference type="RefSeq" id="WP_146649685.1">
    <property type="nucleotide sequence ID" value="NZ_CP012333.1"/>
</dbReference>
<proteinExistence type="predicted"/>
<evidence type="ECO:0000313" key="3">
    <source>
        <dbReference type="Proteomes" id="UP000064967"/>
    </source>
</evidence>
<dbReference type="OrthoDB" id="7593948at2"/>
<keyword evidence="3" id="KW-1185">Reference proteome</keyword>
<dbReference type="Proteomes" id="UP000064967">
    <property type="component" value="Chromosome"/>
</dbReference>
<dbReference type="KEGG" id="llu:AKJ09_05363"/>
<reference evidence="2 3" key="1">
    <citation type="submission" date="2015-08" db="EMBL/GenBank/DDBJ databases">
        <authorList>
            <person name="Babu N.S."/>
            <person name="Beckwith C.J."/>
            <person name="Beseler K.G."/>
            <person name="Brison A."/>
            <person name="Carone J.V."/>
            <person name="Caskin T.P."/>
            <person name="Diamond M."/>
            <person name="Durham M.E."/>
            <person name="Foxe J.M."/>
            <person name="Go M."/>
            <person name="Henderson B.A."/>
            <person name="Jones I.B."/>
            <person name="McGettigan J.A."/>
            <person name="Micheletti S.J."/>
            <person name="Nasrallah M.E."/>
            <person name="Ortiz D."/>
            <person name="Piller C.R."/>
            <person name="Privatt S.R."/>
            <person name="Schneider S.L."/>
            <person name="Sharp S."/>
            <person name="Smith T.C."/>
            <person name="Stanton J.D."/>
            <person name="Ullery H.E."/>
            <person name="Wilson R.J."/>
            <person name="Serrano M.G."/>
            <person name="Buck G."/>
            <person name="Lee V."/>
            <person name="Wang Y."/>
            <person name="Carvalho R."/>
            <person name="Voegtly L."/>
            <person name="Shi R."/>
            <person name="Duckworth R."/>
            <person name="Johnson A."/>
            <person name="Loviza R."/>
            <person name="Walstead R."/>
            <person name="Shah Z."/>
            <person name="Kiflezghi M."/>
            <person name="Wade K."/>
            <person name="Ball S.L."/>
            <person name="Bradley K.W."/>
            <person name="Asai D.J."/>
            <person name="Bowman C.A."/>
            <person name="Russell D.A."/>
            <person name="Pope W.H."/>
            <person name="Jacobs-Sera D."/>
            <person name="Hendrix R.W."/>
            <person name="Hatfull G.F."/>
        </authorList>
    </citation>
    <scope>NUCLEOTIDE SEQUENCE [LARGE SCALE GENOMIC DNA]</scope>
    <source>
        <strain evidence="2 3">DSM 27648</strain>
    </source>
</reference>
<dbReference type="PANTHER" id="PTHR47432">
    <property type="entry name" value="CELL WALL ASSEMBLY REGULATOR SMI1"/>
    <property type="match status" value="1"/>
</dbReference>
<dbReference type="InterPro" id="IPR018958">
    <property type="entry name" value="Knr4/Smi1-like_dom"/>
</dbReference>
<name>A0A0K1PZX3_9BACT</name>
<dbReference type="SMART" id="SM00860">
    <property type="entry name" value="SMI1_KNR4"/>
    <property type="match status" value="1"/>
</dbReference>
<dbReference type="PANTHER" id="PTHR47432:SF1">
    <property type="entry name" value="CELL WALL ASSEMBLY REGULATOR SMI1"/>
    <property type="match status" value="1"/>
</dbReference>
<dbReference type="AlphaFoldDB" id="A0A0K1PZX3"/>
<sequence>MDEVVRRLETWLRENHPEALAGLQAGLSDAEISKHEKKLGVTLPDGMRALYRWRNGNSEDSFEAIQHNRNLMPLEEAVERHEELAELAEAGEFDSEDWWHAAWVPFLHNGGGSLLVWDPKGSFPHAGGKPGQVLEFWNKDSDRDIVAPSFDAWLTSFVESLEAGLWKFDKEDGNVEEREGLEAFLAERLPGYPIEPIDRDD</sequence>
<dbReference type="Pfam" id="PF09346">
    <property type="entry name" value="SMI1_KNR4"/>
    <property type="match status" value="1"/>
</dbReference>
<dbReference type="STRING" id="1391654.AKJ09_05363"/>
<dbReference type="InterPro" id="IPR037883">
    <property type="entry name" value="Knr4/Smi1-like_sf"/>
</dbReference>
<evidence type="ECO:0000313" key="2">
    <source>
        <dbReference type="EMBL" id="AKU98699.1"/>
    </source>
</evidence>
<protein>
    <recommendedName>
        <fullName evidence="1">Knr4/Smi1-like domain-containing protein</fullName>
    </recommendedName>
</protein>
<accession>A0A0K1PZX3</accession>
<organism evidence="2 3">
    <name type="scientific">Labilithrix luteola</name>
    <dbReference type="NCBI Taxonomy" id="1391654"/>
    <lineage>
        <taxon>Bacteria</taxon>
        <taxon>Pseudomonadati</taxon>
        <taxon>Myxococcota</taxon>
        <taxon>Polyangia</taxon>
        <taxon>Polyangiales</taxon>
        <taxon>Labilitrichaceae</taxon>
        <taxon>Labilithrix</taxon>
    </lineage>
</organism>
<dbReference type="Gene3D" id="3.40.1580.10">
    <property type="entry name" value="SMI1/KNR4-like"/>
    <property type="match status" value="1"/>
</dbReference>
<dbReference type="EMBL" id="CP012333">
    <property type="protein sequence ID" value="AKU98699.1"/>
    <property type="molecule type" value="Genomic_DNA"/>
</dbReference>
<gene>
    <name evidence="2" type="ORF">AKJ09_05363</name>
</gene>